<reference evidence="2 3" key="1">
    <citation type="submission" date="2023-06" db="EMBL/GenBank/DDBJ databases">
        <title>Thiopseudomonas sp. CY1220 draft genome sequence.</title>
        <authorList>
            <person name="Zhao G."/>
            <person name="An M."/>
        </authorList>
    </citation>
    <scope>NUCLEOTIDE SEQUENCE [LARGE SCALE GENOMIC DNA]</scope>
    <source>
        <strain evidence="2 3">CY1220</strain>
    </source>
</reference>
<dbReference type="Pfam" id="PF11391">
    <property type="entry name" value="DUF2798"/>
    <property type="match status" value="1"/>
</dbReference>
<gene>
    <name evidence="2" type="ORF">QEZ41_02930</name>
</gene>
<keyword evidence="1" id="KW-0472">Membrane</keyword>
<dbReference type="EMBL" id="JAUCDY010000002">
    <property type="protein sequence ID" value="MDM7857236.1"/>
    <property type="molecule type" value="Genomic_DNA"/>
</dbReference>
<sequence length="114" mass="12748">MLARQQVQHNRAIAYTHGIAALLTYFAIKYLIGAFFVIKPRLAPLVFAVLMSLYMVSGMTFVITWVNTGLSAGFLLRWAKAFTVAWPIAFLLVMVGAPRIRHFVEGLVDKPPQP</sequence>
<keyword evidence="1" id="KW-1133">Transmembrane helix</keyword>
<comment type="caution">
    <text evidence="2">The sequence shown here is derived from an EMBL/GenBank/DDBJ whole genome shotgun (WGS) entry which is preliminary data.</text>
</comment>
<accession>A0ABT7SM59</accession>
<keyword evidence="3" id="KW-1185">Reference proteome</keyword>
<evidence type="ECO:0000313" key="2">
    <source>
        <dbReference type="EMBL" id="MDM7857236.1"/>
    </source>
</evidence>
<evidence type="ECO:0000313" key="3">
    <source>
        <dbReference type="Proteomes" id="UP001241056"/>
    </source>
</evidence>
<proteinExistence type="predicted"/>
<evidence type="ECO:0000256" key="1">
    <source>
        <dbReference type="SAM" id="Phobius"/>
    </source>
</evidence>
<dbReference type="Proteomes" id="UP001241056">
    <property type="component" value="Unassembled WGS sequence"/>
</dbReference>
<feature type="transmembrane region" description="Helical" evidence="1">
    <location>
        <begin position="78"/>
        <end position="97"/>
    </location>
</feature>
<feature type="transmembrane region" description="Helical" evidence="1">
    <location>
        <begin position="12"/>
        <end position="38"/>
    </location>
</feature>
<dbReference type="RefSeq" id="WP_289409888.1">
    <property type="nucleotide sequence ID" value="NZ_JAUCDY010000002.1"/>
</dbReference>
<protein>
    <submittedName>
        <fullName evidence="2">DUF2798 domain-containing protein</fullName>
    </submittedName>
</protein>
<dbReference type="InterPro" id="IPR021529">
    <property type="entry name" value="DUF2798"/>
</dbReference>
<keyword evidence="1" id="KW-0812">Transmembrane</keyword>
<organism evidence="2 3">
    <name type="scientific">Thiopseudomonas acetoxidans</name>
    <dbReference type="NCBI Taxonomy" id="3041622"/>
    <lineage>
        <taxon>Bacteria</taxon>
        <taxon>Pseudomonadati</taxon>
        <taxon>Pseudomonadota</taxon>
        <taxon>Gammaproteobacteria</taxon>
        <taxon>Pseudomonadales</taxon>
        <taxon>Pseudomonadaceae</taxon>
        <taxon>Thiopseudomonas</taxon>
    </lineage>
</organism>
<name>A0ABT7SM59_9GAMM</name>
<feature type="transmembrane region" description="Helical" evidence="1">
    <location>
        <begin position="45"/>
        <end position="66"/>
    </location>
</feature>